<accession>A0ABQ2QK88</accession>
<dbReference type="EMBL" id="BMQW01000004">
    <property type="protein sequence ID" value="GGP84983.1"/>
    <property type="molecule type" value="Genomic_DNA"/>
</dbReference>
<reference evidence="2" key="1">
    <citation type="journal article" date="2019" name="Int. J. Syst. Evol. Microbiol.">
        <title>The Global Catalogue of Microorganisms (GCM) 10K type strain sequencing project: providing services to taxonomists for standard genome sequencing and annotation.</title>
        <authorList>
            <consortium name="The Broad Institute Genomics Platform"/>
            <consortium name="The Broad Institute Genome Sequencing Center for Infectious Disease"/>
            <person name="Wu L."/>
            <person name="Ma J."/>
        </authorList>
    </citation>
    <scope>NUCLEOTIDE SEQUENCE [LARGE SCALE GENOMIC DNA]</scope>
    <source>
        <strain evidence="2">JCM 32305</strain>
    </source>
</reference>
<protein>
    <submittedName>
        <fullName evidence="1">Uncharacterized protein</fullName>
    </submittedName>
</protein>
<dbReference type="RefSeq" id="WP_188955383.1">
    <property type="nucleotide sequence ID" value="NZ_BMQW01000004.1"/>
</dbReference>
<comment type="caution">
    <text evidence="1">The sequence shown here is derived from an EMBL/GenBank/DDBJ whole genome shotgun (WGS) entry which is preliminary data.</text>
</comment>
<organism evidence="1 2">
    <name type="scientific">Shewanella ulleungensis</name>
    <dbReference type="NCBI Taxonomy" id="2282699"/>
    <lineage>
        <taxon>Bacteria</taxon>
        <taxon>Pseudomonadati</taxon>
        <taxon>Pseudomonadota</taxon>
        <taxon>Gammaproteobacteria</taxon>
        <taxon>Alteromonadales</taxon>
        <taxon>Shewanellaceae</taxon>
        <taxon>Shewanella</taxon>
    </lineage>
</organism>
<name>A0ABQ2QK88_9GAMM</name>
<proteinExistence type="predicted"/>
<evidence type="ECO:0000313" key="1">
    <source>
        <dbReference type="EMBL" id="GGP84983.1"/>
    </source>
</evidence>
<gene>
    <name evidence="1" type="ORF">GCM10009410_17680</name>
</gene>
<sequence length="58" mass="6203">MNMTPAYVVDGIKSIAIHNGVARVLFMRLDADGEPLPAVELDIPLNQLEAITTAIGNI</sequence>
<evidence type="ECO:0000313" key="2">
    <source>
        <dbReference type="Proteomes" id="UP000654004"/>
    </source>
</evidence>
<dbReference type="Proteomes" id="UP000654004">
    <property type="component" value="Unassembled WGS sequence"/>
</dbReference>
<keyword evidence="2" id="KW-1185">Reference proteome</keyword>